<feature type="non-terminal residue" evidence="2">
    <location>
        <position position="1"/>
    </location>
</feature>
<evidence type="ECO:0000259" key="1">
    <source>
        <dbReference type="Pfam" id="PF25597"/>
    </source>
</evidence>
<proteinExistence type="predicted"/>
<dbReference type="Pfam" id="PF25597">
    <property type="entry name" value="SH3_retrovirus"/>
    <property type="match status" value="1"/>
</dbReference>
<reference evidence="3" key="1">
    <citation type="journal article" date="2017" name="Nat. Ecol. Evol.">
        <title>Genome expansion and lineage-specific genetic innovations in the forest pathogenic fungi Armillaria.</title>
        <authorList>
            <person name="Sipos G."/>
            <person name="Prasanna A.N."/>
            <person name="Walter M.C."/>
            <person name="O'Connor E."/>
            <person name="Balint B."/>
            <person name="Krizsan K."/>
            <person name="Kiss B."/>
            <person name="Hess J."/>
            <person name="Varga T."/>
            <person name="Slot J."/>
            <person name="Riley R."/>
            <person name="Boka B."/>
            <person name="Rigling D."/>
            <person name="Barry K."/>
            <person name="Lee J."/>
            <person name="Mihaltcheva S."/>
            <person name="LaButti K."/>
            <person name="Lipzen A."/>
            <person name="Waldron R."/>
            <person name="Moloney N.M."/>
            <person name="Sperisen C."/>
            <person name="Kredics L."/>
            <person name="Vagvoelgyi C."/>
            <person name="Patrignani A."/>
            <person name="Fitzpatrick D."/>
            <person name="Nagy I."/>
            <person name="Doyle S."/>
            <person name="Anderson J.B."/>
            <person name="Grigoriev I.V."/>
            <person name="Gueldener U."/>
            <person name="Muensterkoetter M."/>
            <person name="Nagy L.G."/>
        </authorList>
    </citation>
    <scope>NUCLEOTIDE SEQUENCE [LARGE SCALE GENOMIC DNA]</scope>
    <source>
        <strain evidence="3">Ar21-2</strain>
    </source>
</reference>
<organism evidence="2 3">
    <name type="scientific">Armillaria gallica</name>
    <name type="common">Bulbous honey fungus</name>
    <name type="synonym">Armillaria bulbosa</name>
    <dbReference type="NCBI Taxonomy" id="47427"/>
    <lineage>
        <taxon>Eukaryota</taxon>
        <taxon>Fungi</taxon>
        <taxon>Dikarya</taxon>
        <taxon>Basidiomycota</taxon>
        <taxon>Agaricomycotina</taxon>
        <taxon>Agaricomycetes</taxon>
        <taxon>Agaricomycetidae</taxon>
        <taxon>Agaricales</taxon>
        <taxon>Marasmiineae</taxon>
        <taxon>Physalacriaceae</taxon>
        <taxon>Armillaria</taxon>
    </lineage>
</organism>
<accession>A0A2H3CGR6</accession>
<dbReference type="AlphaFoldDB" id="A0A2H3CGR6"/>
<name>A0A2H3CGR6_ARMGA</name>
<dbReference type="InterPro" id="IPR057670">
    <property type="entry name" value="SH3_retrovirus"/>
</dbReference>
<sequence>GKLQPRADPGRFVGIDDESKGIQVYWPGKQCVSVERNVYFNKDEDLSIETIKIEGEYGTIINPDGFHCYR</sequence>
<dbReference type="InParanoid" id="A0A2H3CGR6"/>
<feature type="domain" description="Retroviral polymerase SH3-like" evidence="1">
    <location>
        <begin position="2"/>
        <end position="46"/>
    </location>
</feature>
<dbReference type="Proteomes" id="UP000217790">
    <property type="component" value="Unassembled WGS sequence"/>
</dbReference>
<dbReference type="OrthoDB" id="3055135at2759"/>
<dbReference type="EMBL" id="KZ293736">
    <property type="protein sequence ID" value="PBK81050.1"/>
    <property type="molecule type" value="Genomic_DNA"/>
</dbReference>
<gene>
    <name evidence="2" type="ORF">ARMGADRAFT_948869</name>
</gene>
<protein>
    <recommendedName>
        <fullName evidence="1">Retroviral polymerase SH3-like domain-containing protein</fullName>
    </recommendedName>
</protein>
<evidence type="ECO:0000313" key="3">
    <source>
        <dbReference type="Proteomes" id="UP000217790"/>
    </source>
</evidence>
<evidence type="ECO:0000313" key="2">
    <source>
        <dbReference type="EMBL" id="PBK81050.1"/>
    </source>
</evidence>
<keyword evidence="3" id="KW-1185">Reference proteome</keyword>